<dbReference type="SUPFAM" id="SSF116734">
    <property type="entry name" value="DNA methylase specificity domain"/>
    <property type="match status" value="2"/>
</dbReference>
<geneLocation type="plasmid" evidence="6 7">
    <name>pFA9</name>
</geneLocation>
<feature type="coiled-coil region" evidence="4">
    <location>
        <begin position="183"/>
        <end position="210"/>
    </location>
</feature>
<dbReference type="Gene3D" id="3.90.220.20">
    <property type="entry name" value="DNA methylase specificity domains"/>
    <property type="match status" value="2"/>
</dbReference>
<keyword evidence="2" id="KW-0680">Restriction system</keyword>
<dbReference type="PANTHER" id="PTHR30408">
    <property type="entry name" value="TYPE-1 RESTRICTION ENZYME ECOKI SPECIFICITY PROTEIN"/>
    <property type="match status" value="1"/>
</dbReference>
<evidence type="ECO:0000313" key="6">
    <source>
        <dbReference type="EMBL" id="BDD13009.1"/>
    </source>
</evidence>
<dbReference type="AlphaFoldDB" id="A0AAU9DEY3"/>
<keyword evidence="3" id="KW-0238">DNA-binding</keyword>
<dbReference type="Gene3D" id="1.10.287.1120">
    <property type="entry name" value="Bipartite methylase S protein"/>
    <property type="match status" value="1"/>
</dbReference>
<keyword evidence="6" id="KW-0540">Nuclease</keyword>
<dbReference type="KEGG" id="fax:FUAX_54410"/>
<dbReference type="GO" id="GO:0004519">
    <property type="term" value="F:endonuclease activity"/>
    <property type="evidence" value="ECO:0007669"/>
    <property type="project" value="UniProtKB-KW"/>
</dbReference>
<dbReference type="PANTHER" id="PTHR30408:SF12">
    <property type="entry name" value="TYPE I RESTRICTION ENZYME MJAVIII SPECIFICITY SUBUNIT"/>
    <property type="match status" value="1"/>
</dbReference>
<reference evidence="6 7" key="1">
    <citation type="submission" date="2021-12" db="EMBL/GenBank/DDBJ databases">
        <title>Genome sequencing of bacteria with rrn-lacking chromosome and rrn-plasmid.</title>
        <authorList>
            <person name="Anda M."/>
            <person name="Iwasaki W."/>
        </authorList>
    </citation>
    <scope>NUCLEOTIDE SEQUENCE [LARGE SCALE GENOMIC DNA]</scope>
    <source>
        <strain evidence="6 7">DSM 100852</strain>
        <plasmid evidence="6 7">pFA9</plasmid>
    </source>
</reference>
<feature type="coiled-coil region" evidence="4">
    <location>
        <begin position="386"/>
        <end position="413"/>
    </location>
</feature>
<organism evidence="6 7">
    <name type="scientific">Fulvitalea axinellae</name>
    <dbReference type="NCBI Taxonomy" id="1182444"/>
    <lineage>
        <taxon>Bacteria</taxon>
        <taxon>Pseudomonadati</taxon>
        <taxon>Bacteroidota</taxon>
        <taxon>Cytophagia</taxon>
        <taxon>Cytophagales</taxon>
        <taxon>Persicobacteraceae</taxon>
        <taxon>Fulvitalea</taxon>
    </lineage>
</organism>
<sequence length="423" mass="47778">MTKNINTIPKGYKQTPIGVIPEEWEVVKLGDIADVKGGKRLPKGENLIEKRTTHPYIRVADMKENGIDENNILFVPDHVYPKIKNYTISKGDIYISVAGTLGIVGLISKTLDGANLTENADKITNIKIENDFLLWVLKSELIQSIISKESTSNAQPKLALGRIREFLIPIPSSPEQQKIASILSTADEKLRQIEEQITQTKALKKGLSQKLLTRGIGHTTFKDSKLGEIPESWEVVKLGEICKVNQGLQIPISKRYLENGRNRYVYITNQYINKASDDLEVHYIENPPKNVICEDDDILMTRTGNTGIVVTNQSGAFHNNFFKIDFDRDKLTRMYLYYQLTSDFYQNIIKIKAGLTTIPDLNHGDFYSIHLFLPPFPEQQKIASILGEVDAKLAKLEEKKTAHQQLKKGLMQDLLTGKKRVSA</sequence>
<keyword evidence="4" id="KW-0175">Coiled coil</keyword>
<dbReference type="InterPro" id="IPR044946">
    <property type="entry name" value="Restrct_endonuc_typeI_TRD_sf"/>
</dbReference>
<evidence type="ECO:0000256" key="4">
    <source>
        <dbReference type="SAM" id="Coils"/>
    </source>
</evidence>
<gene>
    <name evidence="6" type="ORF">FUAX_54410</name>
</gene>
<evidence type="ECO:0000259" key="5">
    <source>
        <dbReference type="Pfam" id="PF01420"/>
    </source>
</evidence>
<dbReference type="Proteomes" id="UP001348817">
    <property type="component" value="Plasmid pFA9"/>
</dbReference>
<keyword evidence="6" id="KW-0614">Plasmid</keyword>
<evidence type="ECO:0000256" key="3">
    <source>
        <dbReference type="ARBA" id="ARBA00023125"/>
    </source>
</evidence>
<dbReference type="Pfam" id="PF01420">
    <property type="entry name" value="Methylase_S"/>
    <property type="match status" value="2"/>
</dbReference>
<dbReference type="InterPro" id="IPR052021">
    <property type="entry name" value="Type-I_RS_S_subunit"/>
</dbReference>
<comment type="similarity">
    <text evidence="1">Belongs to the type-I restriction system S methylase family.</text>
</comment>
<keyword evidence="7" id="KW-1185">Reference proteome</keyword>
<dbReference type="EMBL" id="AP025323">
    <property type="protein sequence ID" value="BDD13009.1"/>
    <property type="molecule type" value="Genomic_DNA"/>
</dbReference>
<dbReference type="CDD" id="cd17263">
    <property type="entry name" value="RMtype1_S_AbaB8300I-TRD1-CR1_like"/>
    <property type="match status" value="1"/>
</dbReference>
<protein>
    <submittedName>
        <fullName evidence="6">Restriction endonuclease subunit S</fullName>
    </submittedName>
</protein>
<dbReference type="REBASE" id="763666">
    <property type="entry name" value="S1.Fax2ORF54400P"/>
</dbReference>
<name>A0AAU9DEY3_9BACT</name>
<evidence type="ECO:0000256" key="1">
    <source>
        <dbReference type="ARBA" id="ARBA00010923"/>
    </source>
</evidence>
<feature type="domain" description="Type I restriction modification DNA specificity" evidence="5">
    <location>
        <begin position="21"/>
        <end position="199"/>
    </location>
</feature>
<dbReference type="InterPro" id="IPR000055">
    <property type="entry name" value="Restrct_endonuc_typeI_TRD"/>
</dbReference>
<accession>A0AAU9DEY3</accession>
<keyword evidence="6" id="KW-0378">Hydrolase</keyword>
<evidence type="ECO:0000256" key="2">
    <source>
        <dbReference type="ARBA" id="ARBA00022747"/>
    </source>
</evidence>
<dbReference type="GO" id="GO:0003677">
    <property type="term" value="F:DNA binding"/>
    <property type="evidence" value="ECO:0007669"/>
    <property type="project" value="UniProtKB-KW"/>
</dbReference>
<feature type="domain" description="Type I restriction modification DNA specificity" evidence="5">
    <location>
        <begin position="230"/>
        <end position="401"/>
    </location>
</feature>
<keyword evidence="6" id="KW-0255">Endonuclease</keyword>
<dbReference type="RefSeq" id="WP_338396180.1">
    <property type="nucleotide sequence ID" value="NZ_AP025323.1"/>
</dbReference>
<dbReference type="GO" id="GO:0009307">
    <property type="term" value="P:DNA restriction-modification system"/>
    <property type="evidence" value="ECO:0007669"/>
    <property type="project" value="UniProtKB-KW"/>
</dbReference>
<proteinExistence type="inferred from homology"/>
<evidence type="ECO:0000313" key="7">
    <source>
        <dbReference type="Proteomes" id="UP001348817"/>
    </source>
</evidence>
<dbReference type="CDD" id="cd17256">
    <property type="entry name" value="RMtype1_S_EcoJA65PI-TRD1-CR1_like"/>
    <property type="match status" value="1"/>
</dbReference>